<accession>A0A8H5ZRE3</accession>
<protein>
    <recommendedName>
        <fullName evidence="1">Prion-inhibition and propagation HeLo domain-containing protein</fullName>
    </recommendedName>
</protein>
<gene>
    <name evidence="2" type="ORF">GGP41_008280</name>
</gene>
<dbReference type="EMBL" id="WNKQ01000003">
    <property type="protein sequence ID" value="KAF5852860.1"/>
    <property type="molecule type" value="Genomic_DNA"/>
</dbReference>
<dbReference type="InterPro" id="IPR029498">
    <property type="entry name" value="HeLo_dom"/>
</dbReference>
<name>A0A8H5ZRE3_COCSA</name>
<dbReference type="Pfam" id="PF14479">
    <property type="entry name" value="HeLo"/>
    <property type="match status" value="1"/>
</dbReference>
<dbReference type="AlphaFoldDB" id="A0A8H5ZRE3"/>
<comment type="caution">
    <text evidence="2">The sequence shown here is derived from an EMBL/GenBank/DDBJ whole genome shotgun (WGS) entry which is preliminary data.</text>
</comment>
<dbReference type="PANTHER" id="PTHR37542">
    <property type="entry name" value="HELO DOMAIN-CONTAINING PROTEIN-RELATED"/>
    <property type="match status" value="1"/>
</dbReference>
<dbReference type="Gene3D" id="1.20.120.1020">
    <property type="entry name" value="Prion-inhibition and propagation, HeLo domain"/>
    <property type="match status" value="1"/>
</dbReference>
<evidence type="ECO:0000313" key="3">
    <source>
        <dbReference type="Proteomes" id="UP000624244"/>
    </source>
</evidence>
<feature type="domain" description="Prion-inhibition and propagation HeLo" evidence="1">
    <location>
        <begin position="19"/>
        <end position="196"/>
    </location>
</feature>
<dbReference type="InterPro" id="IPR038305">
    <property type="entry name" value="HeLo_sf"/>
</dbReference>
<evidence type="ECO:0000313" key="2">
    <source>
        <dbReference type="EMBL" id="KAF5852860.1"/>
    </source>
</evidence>
<organism evidence="2 3">
    <name type="scientific">Cochliobolus sativus</name>
    <name type="common">Common root rot and spot blotch fungus</name>
    <name type="synonym">Bipolaris sorokiniana</name>
    <dbReference type="NCBI Taxonomy" id="45130"/>
    <lineage>
        <taxon>Eukaryota</taxon>
        <taxon>Fungi</taxon>
        <taxon>Dikarya</taxon>
        <taxon>Ascomycota</taxon>
        <taxon>Pezizomycotina</taxon>
        <taxon>Dothideomycetes</taxon>
        <taxon>Pleosporomycetidae</taxon>
        <taxon>Pleosporales</taxon>
        <taxon>Pleosporineae</taxon>
        <taxon>Pleosporaceae</taxon>
        <taxon>Bipolaris</taxon>
    </lineage>
</organism>
<reference evidence="2" key="1">
    <citation type="submission" date="2019-11" db="EMBL/GenBank/DDBJ databases">
        <title>Bipolaris sorokiniana Genome sequencing.</title>
        <authorList>
            <person name="Wang H."/>
        </authorList>
    </citation>
    <scope>NUCLEOTIDE SEQUENCE</scope>
</reference>
<sequence length="338" mass="38092">MVTLMETDVCCWIFDCSGVVGGASLYVQVFQGCVRSFELWRKGEELADEAEIFQARLEMQAAKLKTWSVEWGLDRGANSMHLKDRCFQEHGDVAVRYVVFIYHFLHELGKLGQDFPAISSAGNTSIFAASFITKLLNMANPNSTERTDLEEKLRSAQTAAGLKEKMKWALNDSGPLKALDQLKSLVDELLDFFTPPKSDENLELQGLALLKSAIIETDARKTVLGGKNVKEKERFLKETGAREDKSGRSYAFFTKNGTTLGVLIEWKLVDPVKCLPNDSRAMYKTMLQYRIRNLARLLKAEYKPAELRILPCIGVVTRHLVDEKLEHGPVFNILGTNY</sequence>
<dbReference type="Proteomes" id="UP000624244">
    <property type="component" value="Unassembled WGS sequence"/>
</dbReference>
<evidence type="ECO:0000259" key="1">
    <source>
        <dbReference type="Pfam" id="PF14479"/>
    </source>
</evidence>
<proteinExistence type="predicted"/>